<proteinExistence type="predicted"/>
<dbReference type="AlphaFoldDB" id="A0A8D8VYD3"/>
<dbReference type="EMBL" id="HBUF01111397">
    <property type="protein sequence ID" value="CAG6640303.1"/>
    <property type="molecule type" value="Transcribed_RNA"/>
</dbReference>
<keyword evidence="1" id="KW-0472">Membrane</keyword>
<keyword evidence="1" id="KW-0812">Transmembrane</keyword>
<keyword evidence="1" id="KW-1133">Transmembrane helix</keyword>
<sequence>MGLLTKVSEVLKIVKMSGTISGTEHWKGWGKRRNTPFISIITLGYHYKVYITDPILNSSSSQVALRAREELHHTTTVTHWRYFRHLVAFLHTVIVVIVTIAYSLHRAAVTTGIEGGTIAVISSRVRGRRPMNGQ</sequence>
<organism evidence="2">
    <name type="scientific">Cacopsylla melanoneura</name>
    <dbReference type="NCBI Taxonomy" id="428564"/>
    <lineage>
        <taxon>Eukaryota</taxon>
        <taxon>Metazoa</taxon>
        <taxon>Ecdysozoa</taxon>
        <taxon>Arthropoda</taxon>
        <taxon>Hexapoda</taxon>
        <taxon>Insecta</taxon>
        <taxon>Pterygota</taxon>
        <taxon>Neoptera</taxon>
        <taxon>Paraneoptera</taxon>
        <taxon>Hemiptera</taxon>
        <taxon>Sternorrhyncha</taxon>
        <taxon>Psylloidea</taxon>
        <taxon>Psyllidae</taxon>
        <taxon>Psyllinae</taxon>
        <taxon>Cacopsylla</taxon>
    </lineage>
</organism>
<reference evidence="2" key="1">
    <citation type="submission" date="2021-05" db="EMBL/GenBank/DDBJ databases">
        <authorList>
            <person name="Alioto T."/>
            <person name="Alioto T."/>
            <person name="Gomez Garrido J."/>
        </authorList>
    </citation>
    <scope>NUCLEOTIDE SEQUENCE</scope>
</reference>
<protein>
    <submittedName>
        <fullName evidence="2">Uncharacterized protein</fullName>
    </submittedName>
</protein>
<name>A0A8D8VYD3_9HEMI</name>
<accession>A0A8D8VYD3</accession>
<evidence type="ECO:0000313" key="2">
    <source>
        <dbReference type="EMBL" id="CAG6640303.1"/>
    </source>
</evidence>
<feature type="transmembrane region" description="Helical" evidence="1">
    <location>
        <begin position="82"/>
        <end position="104"/>
    </location>
</feature>
<evidence type="ECO:0000256" key="1">
    <source>
        <dbReference type="SAM" id="Phobius"/>
    </source>
</evidence>